<evidence type="ECO:0000313" key="2">
    <source>
        <dbReference type="EMBL" id="KYM98511.1"/>
    </source>
</evidence>
<dbReference type="Proteomes" id="UP000078542">
    <property type="component" value="Unassembled WGS sequence"/>
</dbReference>
<evidence type="ECO:0000259" key="1">
    <source>
        <dbReference type="Pfam" id="PF26215"/>
    </source>
</evidence>
<dbReference type="AlphaFoldDB" id="A0A151IDF3"/>
<proteinExistence type="predicted"/>
<dbReference type="InterPro" id="IPR058912">
    <property type="entry name" value="HTH_animal"/>
</dbReference>
<dbReference type="Pfam" id="PF26215">
    <property type="entry name" value="HTH_animal"/>
    <property type="match status" value="1"/>
</dbReference>
<keyword evidence="3" id="KW-1185">Reference proteome</keyword>
<evidence type="ECO:0000313" key="3">
    <source>
        <dbReference type="Proteomes" id="UP000078542"/>
    </source>
</evidence>
<protein>
    <recommendedName>
        <fullName evidence="1">Helix-turn-helix domain-containing protein</fullName>
    </recommendedName>
</protein>
<sequence length="186" mass="21782">MPNIPMDMAIDCINEKWTYISNNCDISQIEFIKAITFILDSTYFTFDNIIYKQNFGTPMGSPLSPIVADLVMRRLERTALMLYKSYKFNRNNIKVAYYSSNKLRKYTDSGDLYRKPTFSGRFLNFLSNHPISQKRGVIYSLVDRAFLLSDVVFHEKNLILIINILLDNDYPLSFIFDTINQRIKLL</sequence>
<gene>
    <name evidence="2" type="ORF">ALC62_10773</name>
</gene>
<name>A0A151IDF3_9HYME</name>
<organism evidence="2 3">
    <name type="scientific">Cyphomyrmex costatus</name>
    <dbReference type="NCBI Taxonomy" id="456900"/>
    <lineage>
        <taxon>Eukaryota</taxon>
        <taxon>Metazoa</taxon>
        <taxon>Ecdysozoa</taxon>
        <taxon>Arthropoda</taxon>
        <taxon>Hexapoda</taxon>
        <taxon>Insecta</taxon>
        <taxon>Pterygota</taxon>
        <taxon>Neoptera</taxon>
        <taxon>Endopterygota</taxon>
        <taxon>Hymenoptera</taxon>
        <taxon>Apocrita</taxon>
        <taxon>Aculeata</taxon>
        <taxon>Formicoidea</taxon>
        <taxon>Formicidae</taxon>
        <taxon>Myrmicinae</taxon>
        <taxon>Cyphomyrmex</taxon>
    </lineage>
</organism>
<accession>A0A151IDF3</accession>
<dbReference type="PANTHER" id="PTHR21301">
    <property type="entry name" value="REVERSE TRANSCRIPTASE"/>
    <property type="match status" value="1"/>
</dbReference>
<reference evidence="2 3" key="1">
    <citation type="submission" date="2016-03" db="EMBL/GenBank/DDBJ databases">
        <title>Cyphomyrmex costatus WGS genome.</title>
        <authorList>
            <person name="Nygaard S."/>
            <person name="Hu H."/>
            <person name="Boomsma J."/>
            <person name="Zhang G."/>
        </authorList>
    </citation>
    <scope>NUCLEOTIDE SEQUENCE [LARGE SCALE GENOMIC DNA]</scope>
    <source>
        <strain evidence="2">MS0001</strain>
        <tissue evidence="2">Whole body</tissue>
    </source>
</reference>
<dbReference type="EMBL" id="KQ977949">
    <property type="protein sequence ID" value="KYM98511.1"/>
    <property type="molecule type" value="Genomic_DNA"/>
</dbReference>
<dbReference type="STRING" id="456900.A0A151IDF3"/>
<feature type="domain" description="Helix-turn-helix" evidence="1">
    <location>
        <begin position="121"/>
        <end position="180"/>
    </location>
</feature>
<dbReference type="PANTHER" id="PTHR21301:SF10">
    <property type="entry name" value="REVERSE TRANSCRIPTASE DOMAIN-CONTAINING PROTEIN"/>
    <property type="match status" value="1"/>
</dbReference>